<evidence type="ECO:0000313" key="2">
    <source>
        <dbReference type="EMBL" id="CAA2988054.1"/>
    </source>
</evidence>
<name>A0A8S0SA64_OLEEU</name>
<dbReference type="Gramene" id="OE9A079286T2">
    <property type="protein sequence ID" value="OE9A079286C2"/>
    <property type="gene ID" value="OE9A079286"/>
</dbReference>
<dbReference type="AlphaFoldDB" id="A0A8S0SA64"/>
<organism evidence="2 3">
    <name type="scientific">Olea europaea subsp. europaea</name>
    <dbReference type="NCBI Taxonomy" id="158383"/>
    <lineage>
        <taxon>Eukaryota</taxon>
        <taxon>Viridiplantae</taxon>
        <taxon>Streptophyta</taxon>
        <taxon>Embryophyta</taxon>
        <taxon>Tracheophyta</taxon>
        <taxon>Spermatophyta</taxon>
        <taxon>Magnoliopsida</taxon>
        <taxon>eudicotyledons</taxon>
        <taxon>Gunneridae</taxon>
        <taxon>Pentapetalae</taxon>
        <taxon>asterids</taxon>
        <taxon>lamiids</taxon>
        <taxon>Lamiales</taxon>
        <taxon>Oleaceae</taxon>
        <taxon>Oleeae</taxon>
        <taxon>Olea</taxon>
    </lineage>
</organism>
<dbReference type="EMBL" id="CACTIH010003964">
    <property type="protein sequence ID" value="CAA2988053.1"/>
    <property type="molecule type" value="Genomic_DNA"/>
</dbReference>
<feature type="compositionally biased region" description="Polar residues" evidence="1">
    <location>
        <begin position="20"/>
        <end position="30"/>
    </location>
</feature>
<protein>
    <submittedName>
        <fullName evidence="2">Uncharacterized protein</fullName>
    </submittedName>
</protein>
<feature type="compositionally biased region" description="Basic and acidic residues" evidence="1">
    <location>
        <begin position="1"/>
        <end position="15"/>
    </location>
</feature>
<feature type="region of interest" description="Disordered" evidence="1">
    <location>
        <begin position="1"/>
        <end position="47"/>
    </location>
</feature>
<reference evidence="2 3" key="1">
    <citation type="submission" date="2019-12" db="EMBL/GenBank/DDBJ databases">
        <authorList>
            <person name="Alioto T."/>
            <person name="Alioto T."/>
            <person name="Gomez Garrido J."/>
        </authorList>
    </citation>
    <scope>NUCLEOTIDE SEQUENCE [LARGE SCALE GENOMIC DNA]</scope>
</reference>
<dbReference type="EMBL" id="CACTIH010003964">
    <property type="protein sequence ID" value="CAA2988054.1"/>
    <property type="molecule type" value="Genomic_DNA"/>
</dbReference>
<sequence>MEIAARDGMPEEPNNKHRANFTTTTNQTPKVRSKKIKEPNEDNGWETGCRKNQARVYSNARKNRAIAPRHYLLEMKMTTRNGMSTVVMCEI</sequence>
<dbReference type="Proteomes" id="UP000594638">
    <property type="component" value="Unassembled WGS sequence"/>
</dbReference>
<proteinExistence type="predicted"/>
<evidence type="ECO:0000313" key="3">
    <source>
        <dbReference type="Proteomes" id="UP000594638"/>
    </source>
</evidence>
<comment type="caution">
    <text evidence="2">The sequence shown here is derived from an EMBL/GenBank/DDBJ whole genome shotgun (WGS) entry which is preliminary data.</text>
</comment>
<keyword evidence="3" id="KW-1185">Reference proteome</keyword>
<gene>
    <name evidence="2" type="ORF">OLEA9_A079286</name>
</gene>
<evidence type="ECO:0000256" key="1">
    <source>
        <dbReference type="SAM" id="MobiDB-lite"/>
    </source>
</evidence>
<accession>A0A8S0SA64</accession>
<dbReference type="Gramene" id="OE9A079286T1">
    <property type="protein sequence ID" value="OE9A079286C1"/>
    <property type="gene ID" value="OE9A079286"/>
</dbReference>